<name>A0AAJ7WDZ8_9HYME</name>
<proteinExistence type="predicted"/>
<evidence type="ECO:0000313" key="1">
    <source>
        <dbReference type="Proteomes" id="UP000694925"/>
    </source>
</evidence>
<protein>
    <submittedName>
        <fullName evidence="2">Uncharacterized protein LOC113464837 isoform X2</fullName>
    </submittedName>
</protein>
<reference evidence="2" key="1">
    <citation type="submission" date="2025-08" db="UniProtKB">
        <authorList>
            <consortium name="RefSeq"/>
        </authorList>
    </citation>
    <scope>IDENTIFICATION</scope>
    <source>
        <tissue evidence="2">Whole body</tissue>
    </source>
</reference>
<accession>A0AAJ7WDZ8</accession>
<sequence>MMLGILRNCKTLGWLFPYSQVYPRSLKLFQVISSSAHAITMWKANKSRLCSDKYIIKKRLQKETRKILHVGGSLYSKLQNVSNKILKKNRVVSQGSIIVKK</sequence>
<gene>
    <name evidence="2" type="primary">LOC113464837</name>
</gene>
<evidence type="ECO:0000313" key="2">
    <source>
        <dbReference type="RefSeq" id="XP_026672936.1"/>
    </source>
</evidence>
<dbReference type="AlphaFoldDB" id="A0AAJ7WDZ8"/>
<dbReference type="GeneID" id="113464837"/>
<organism evidence="1 2">
    <name type="scientific">Ceratina calcarata</name>
    <dbReference type="NCBI Taxonomy" id="156304"/>
    <lineage>
        <taxon>Eukaryota</taxon>
        <taxon>Metazoa</taxon>
        <taxon>Ecdysozoa</taxon>
        <taxon>Arthropoda</taxon>
        <taxon>Hexapoda</taxon>
        <taxon>Insecta</taxon>
        <taxon>Pterygota</taxon>
        <taxon>Neoptera</taxon>
        <taxon>Endopterygota</taxon>
        <taxon>Hymenoptera</taxon>
        <taxon>Apocrita</taxon>
        <taxon>Aculeata</taxon>
        <taxon>Apoidea</taxon>
        <taxon>Anthophila</taxon>
        <taxon>Apidae</taxon>
        <taxon>Ceratina</taxon>
        <taxon>Zadontomerus</taxon>
    </lineage>
</organism>
<dbReference type="Proteomes" id="UP000694925">
    <property type="component" value="Unplaced"/>
</dbReference>
<keyword evidence="1" id="KW-1185">Reference proteome</keyword>
<dbReference type="RefSeq" id="XP_026672936.1">
    <property type="nucleotide sequence ID" value="XM_026817135.1"/>
</dbReference>